<comment type="subunit">
    <text evidence="9">Component of the homotypic vacuole fusion and vacuole protein sorting (HOPS) complex. Component of the class C core vacuole/endosome tethering (CORVET) complex.</text>
</comment>
<comment type="catalytic activity">
    <reaction evidence="9">
        <text>S-ubiquitinyl-[E2 ubiquitin-conjugating enzyme]-L-cysteine + [acceptor protein]-L-lysine = [E2 ubiquitin-conjugating enzyme]-L-cysteine + N(6)-ubiquitinyl-[acceptor protein]-L-lysine.</text>
        <dbReference type="EC" id="2.3.2.27"/>
    </reaction>
</comment>
<reference evidence="13 14" key="1">
    <citation type="journal article" date="2018" name="BMC Genomics">
        <title>Comparative genome analyses reveal sequence features reflecting distinct modes of host-adaptation between dicot and monocot powdery mildew.</title>
        <authorList>
            <person name="Wu Y."/>
            <person name="Ma X."/>
            <person name="Pan Z."/>
            <person name="Kale S.D."/>
            <person name="Song Y."/>
            <person name="King H."/>
            <person name="Zhang Q."/>
            <person name="Presley C."/>
            <person name="Deng X."/>
            <person name="Wei C.I."/>
            <person name="Xiao S."/>
        </authorList>
    </citation>
    <scope>NUCLEOTIDE SEQUENCE [LARGE SCALE GENOMIC DNA]</scope>
    <source>
        <strain evidence="13">UCSC1</strain>
    </source>
</reference>
<accession>A0A420ITS5</accession>
<dbReference type="SUPFAM" id="SSF50978">
    <property type="entry name" value="WD40 repeat-like"/>
    <property type="match status" value="1"/>
</dbReference>
<dbReference type="InterPro" id="IPR015943">
    <property type="entry name" value="WD40/YVTN_repeat-like_dom_sf"/>
</dbReference>
<dbReference type="GO" id="GO:0061630">
    <property type="term" value="F:ubiquitin protein ligase activity"/>
    <property type="evidence" value="ECO:0007669"/>
    <property type="project" value="UniProtKB-EC"/>
</dbReference>
<name>A0A420ITS5_9PEZI</name>
<dbReference type="PROSITE" id="PS50089">
    <property type="entry name" value="ZF_RING_2"/>
    <property type="match status" value="1"/>
</dbReference>
<dbReference type="InterPro" id="IPR011990">
    <property type="entry name" value="TPR-like_helical_dom_sf"/>
</dbReference>
<evidence type="ECO:0000256" key="7">
    <source>
        <dbReference type="ARBA" id="ARBA00023136"/>
    </source>
</evidence>
<evidence type="ECO:0000313" key="14">
    <source>
        <dbReference type="Proteomes" id="UP000285405"/>
    </source>
</evidence>
<dbReference type="GO" id="GO:0048284">
    <property type="term" value="P:organelle fusion"/>
    <property type="evidence" value="ECO:0007669"/>
    <property type="project" value="TreeGrafter"/>
</dbReference>
<dbReference type="SUPFAM" id="SSF48371">
    <property type="entry name" value="ARM repeat"/>
    <property type="match status" value="1"/>
</dbReference>
<dbReference type="CDD" id="cd16688">
    <property type="entry name" value="RING-H2_Vps11"/>
    <property type="match status" value="1"/>
</dbReference>
<dbReference type="OrthoDB" id="26184at2759"/>
<evidence type="ECO:0000256" key="2">
    <source>
        <dbReference type="ARBA" id="ARBA00022448"/>
    </source>
</evidence>
<keyword evidence="7 9" id="KW-0472">Membrane</keyword>
<dbReference type="GO" id="GO:0030674">
    <property type="term" value="F:protein-macromolecule adaptor activity"/>
    <property type="evidence" value="ECO:0007669"/>
    <property type="project" value="TreeGrafter"/>
</dbReference>
<dbReference type="EMBL" id="MCBR01005972">
    <property type="protein sequence ID" value="RKF77949.1"/>
    <property type="molecule type" value="Genomic_DNA"/>
</dbReference>
<dbReference type="AlphaFoldDB" id="A0A420ITS5"/>
<dbReference type="PANTHER" id="PTHR23323">
    <property type="entry name" value="VACUOLAR PROTEIN SORTING-ASSOCIATED PROTEIN"/>
    <property type="match status" value="1"/>
</dbReference>
<proteinExistence type="inferred from homology"/>
<evidence type="ECO:0000256" key="8">
    <source>
        <dbReference type="ARBA" id="ARBA00029433"/>
    </source>
</evidence>
<dbReference type="InterPro" id="IPR016528">
    <property type="entry name" value="VPS11"/>
</dbReference>
<evidence type="ECO:0000256" key="6">
    <source>
        <dbReference type="ARBA" id="ARBA00022927"/>
    </source>
</evidence>
<dbReference type="GO" id="GO:0008270">
    <property type="term" value="F:zinc ion binding"/>
    <property type="evidence" value="ECO:0007669"/>
    <property type="project" value="UniProtKB-KW"/>
</dbReference>
<dbReference type="InterPro" id="IPR036322">
    <property type="entry name" value="WD40_repeat_dom_sf"/>
</dbReference>
<dbReference type="GO" id="GO:0033263">
    <property type="term" value="C:CORVET complex"/>
    <property type="evidence" value="ECO:0007669"/>
    <property type="project" value="UniProtKB-UniRule"/>
</dbReference>
<dbReference type="FunFam" id="3.30.40.10:FF:001145">
    <property type="entry name" value="E3 ubiquitin-protein ligase PEP5"/>
    <property type="match status" value="1"/>
</dbReference>
<dbReference type="InterPro" id="IPR016024">
    <property type="entry name" value="ARM-type_fold"/>
</dbReference>
<dbReference type="Pfam" id="PF12451">
    <property type="entry name" value="VPS11_C"/>
    <property type="match status" value="1"/>
</dbReference>
<evidence type="ECO:0000256" key="11">
    <source>
        <dbReference type="PROSITE-ProRule" id="PRU01006"/>
    </source>
</evidence>
<evidence type="ECO:0000256" key="5">
    <source>
        <dbReference type="ARBA" id="ARBA00022833"/>
    </source>
</evidence>
<dbReference type="GO" id="GO:0006886">
    <property type="term" value="P:intracellular protein transport"/>
    <property type="evidence" value="ECO:0007669"/>
    <property type="project" value="UniProtKB-UniRule"/>
</dbReference>
<dbReference type="PANTHER" id="PTHR23323:SF24">
    <property type="entry name" value="VACUOLAR PROTEIN SORTING-ASSOCIATED PROTEIN 11 HOMOLOG"/>
    <property type="match status" value="1"/>
</dbReference>
<dbReference type="SUPFAM" id="SSF57850">
    <property type="entry name" value="RING/U-box"/>
    <property type="match status" value="1"/>
</dbReference>
<keyword evidence="9" id="KW-0833">Ubl conjugation pathway</keyword>
<evidence type="ECO:0000256" key="9">
    <source>
        <dbReference type="PIRNR" id="PIRNR007860"/>
    </source>
</evidence>
<dbReference type="InterPro" id="IPR000547">
    <property type="entry name" value="Clathrin_H-chain/VPS_repeat"/>
</dbReference>
<dbReference type="Gene3D" id="1.25.40.10">
    <property type="entry name" value="Tetratricopeptide repeat domain"/>
    <property type="match status" value="1"/>
</dbReference>
<dbReference type="GO" id="GO:0030897">
    <property type="term" value="C:HOPS complex"/>
    <property type="evidence" value="ECO:0007669"/>
    <property type="project" value="UniProtKB-UniRule"/>
</dbReference>
<dbReference type="PROSITE" id="PS50236">
    <property type="entry name" value="CHCR"/>
    <property type="match status" value="1"/>
</dbReference>
<dbReference type="InterPro" id="IPR024763">
    <property type="entry name" value="VPS11_C"/>
</dbReference>
<keyword evidence="4 10" id="KW-0863">Zinc-finger</keyword>
<evidence type="ECO:0000256" key="3">
    <source>
        <dbReference type="ARBA" id="ARBA00022723"/>
    </source>
</evidence>
<dbReference type="Gene3D" id="3.30.40.10">
    <property type="entry name" value="Zinc/RING finger domain, C3HC4 (zinc finger)"/>
    <property type="match status" value="1"/>
</dbReference>
<keyword evidence="3" id="KW-0479">Metal-binding</keyword>
<dbReference type="EC" id="2.3.2.27" evidence="9"/>
<comment type="caution">
    <text evidence="13">The sequence shown here is derived from an EMBL/GenBank/DDBJ whole genome shotgun (WGS) entry which is preliminary data.</text>
</comment>
<organism evidence="13 14">
    <name type="scientific">Golovinomyces cichoracearum</name>
    <dbReference type="NCBI Taxonomy" id="62708"/>
    <lineage>
        <taxon>Eukaryota</taxon>
        <taxon>Fungi</taxon>
        <taxon>Dikarya</taxon>
        <taxon>Ascomycota</taxon>
        <taxon>Pezizomycotina</taxon>
        <taxon>Leotiomycetes</taxon>
        <taxon>Erysiphales</taxon>
        <taxon>Erysiphaceae</taxon>
        <taxon>Golovinomyces</taxon>
    </lineage>
</organism>
<dbReference type="FunFam" id="1.25.40.10:FF:000440">
    <property type="entry name" value="E3 ubiquitin-protein ligase PEP5"/>
    <property type="match status" value="1"/>
</dbReference>
<dbReference type="Gene3D" id="2.130.10.10">
    <property type="entry name" value="YVTN repeat-like/Quinoprotein amine dehydrogenase"/>
    <property type="match status" value="1"/>
</dbReference>
<dbReference type="Pfam" id="PF23356">
    <property type="entry name" value="TPR_PEP5_VPS11"/>
    <property type="match status" value="2"/>
</dbReference>
<feature type="repeat" description="CHCR" evidence="11">
    <location>
        <begin position="407"/>
        <end position="552"/>
    </location>
</feature>
<comment type="subcellular location">
    <subcellularLocation>
        <location evidence="8">Endomembrane system</location>
        <topology evidence="8">Peripheral membrane protein</topology>
        <orientation evidence="8">Cytoplasmic side</orientation>
    </subcellularLocation>
    <subcellularLocation>
        <location evidence="9">Vacuole membrane</location>
        <topology evidence="9">Peripheral membrane protein</topology>
        <orientation evidence="9">Cytoplasmic side</orientation>
    </subcellularLocation>
</comment>
<dbReference type="InterPro" id="IPR057307">
    <property type="entry name" value="PEP5_VPS11_N"/>
</dbReference>
<dbReference type="Proteomes" id="UP000285405">
    <property type="component" value="Unassembled WGS sequence"/>
</dbReference>
<keyword evidence="6 9" id="KW-0653">Protein transport</keyword>
<protein>
    <recommendedName>
        <fullName evidence="9">E3 ubiquitin-protein ligase PEP5</fullName>
        <ecNumber evidence="9">2.3.2.27</ecNumber>
    </recommendedName>
</protein>
<evidence type="ECO:0000256" key="1">
    <source>
        <dbReference type="ARBA" id="ARBA00007070"/>
    </source>
</evidence>
<evidence type="ECO:0000256" key="10">
    <source>
        <dbReference type="PROSITE-ProRule" id="PRU00175"/>
    </source>
</evidence>
<dbReference type="InterPro" id="IPR057308">
    <property type="entry name" value="CHCR_PEP5_VPS11"/>
</dbReference>
<dbReference type="GO" id="GO:0007033">
    <property type="term" value="P:vacuole organization"/>
    <property type="evidence" value="ECO:0007669"/>
    <property type="project" value="TreeGrafter"/>
</dbReference>
<dbReference type="GO" id="GO:0006904">
    <property type="term" value="P:vesicle docking involved in exocytosis"/>
    <property type="evidence" value="ECO:0007669"/>
    <property type="project" value="TreeGrafter"/>
</dbReference>
<comment type="similarity">
    <text evidence="1 9">Belongs to the VPS11 family.</text>
</comment>
<keyword evidence="2 9" id="KW-0813">Transport</keyword>
<keyword evidence="5" id="KW-0862">Zinc</keyword>
<feature type="domain" description="RING-type" evidence="12">
    <location>
        <begin position="877"/>
        <end position="920"/>
    </location>
</feature>
<evidence type="ECO:0000256" key="4">
    <source>
        <dbReference type="ARBA" id="ARBA00022771"/>
    </source>
</evidence>
<dbReference type="GO" id="GO:0007032">
    <property type="term" value="P:endosome organization"/>
    <property type="evidence" value="ECO:0007669"/>
    <property type="project" value="TreeGrafter"/>
</dbReference>
<dbReference type="InterPro" id="IPR013083">
    <property type="entry name" value="Znf_RING/FYVE/PHD"/>
</dbReference>
<evidence type="ECO:0000259" key="12">
    <source>
        <dbReference type="PROSITE" id="PS50089"/>
    </source>
</evidence>
<dbReference type="InterPro" id="IPR001841">
    <property type="entry name" value="Znf_RING"/>
</dbReference>
<sequence length="972" mass="109985">MALTSWKTFDFFEVSQITPADDDTRCRLENNEISSICCGSENLFLGGKDGTVQILSSEFKILRMFKAYDSGSITYMKQVEGTYLLVTIAEDISNEPVLKVWALNKLVKKTGLPTCQSTLSIQNGRKPFPITAVAIMDDLSQLAVGFGNGSVTIVRGDLIYDRGAKQRTVFESEEPITGLEIRDESCIMTLYISTTSRILKLQIIGRGQGQAARVVEDTGCALGCMTLDKTNGNIVVVRDDAIYYYGIDGRGPCYAYDGPKDLVATFKDYIGLVSPLIPSPKSPRYSTNLRRFGESRANEIFNTSTLTLLDTGLKFIAYSESLVSRIKSIFEIWGDLFTLTQDGKIYRYREKPLQQRLENLYQRNLFVLAISLAQKSKMDVSDQNIIFGKYGDFLYQKADYDGAMQQYLKAIDNIEPSQVIRKFLDTQRIHNLIEFLEELHEHHKANSDHTTLLLNCYAKLKDVDKLEKFIKSPSDLKFDLETAISMCRQGGYFDQATFLSEKNHEHELVVDILIEDSQMYDQALDYLSRLDPDSVHLSLMKHARILLENCPKRTTQLFIQIFTGRFRTKMDIPSPLAQTQQIGYAAGAVNAVQNLKDFLPLQYINKSTASPDTVGDIVEVEPTQKDVTETETLKFTIPQPRTAFSSFLDHPNEFIDFLEACLKEKNLKDQDITDLSTTLFEMYLQKSQELKGADSEYWESKAKKLIENKENPIDTSTILLLSHLTDFRDGSKLVREQAGLRFDIYRNYASAKNTSGVIEALKKYGSLEPQLYPAALAYFTSDPQILEEAGDEIEKVLKKIDEDGLMAPLQVIQTLSTNGVATMGMVKNYLNQTIERERNEIALNRRLIESYRSETIQKRKEISNLSTQPQVFNNTRCQFCGLQLSLPIIHFLCKHSFHQTCLNIDIEANGSVEGSCPSCKKDNDTIRAIRKAQDESSDRHDLFLDALARSEDRFGTISEFFGRGIMDVATLN</sequence>
<dbReference type="Pfam" id="PF23341">
    <property type="entry name" value="PEP5_VPS11_N"/>
    <property type="match status" value="1"/>
</dbReference>
<keyword evidence="9" id="KW-0926">Vacuole</keyword>
<gene>
    <name evidence="13" type="ORF">GcC1_059028</name>
</gene>
<dbReference type="GO" id="GO:0000329">
    <property type="term" value="C:fungal-type vacuole membrane"/>
    <property type="evidence" value="ECO:0007669"/>
    <property type="project" value="UniProtKB-UniRule"/>
</dbReference>
<keyword evidence="9" id="KW-0808">Transferase</keyword>
<evidence type="ECO:0000313" key="13">
    <source>
        <dbReference type="EMBL" id="RKF77949.1"/>
    </source>
</evidence>
<dbReference type="PIRSF" id="PIRSF007860">
    <property type="entry name" value="VPS11"/>
    <property type="match status" value="1"/>
</dbReference>